<feature type="transmembrane region" description="Helical" evidence="1">
    <location>
        <begin position="97"/>
        <end position="122"/>
    </location>
</feature>
<keyword evidence="1" id="KW-0472">Membrane</keyword>
<keyword evidence="1" id="KW-1133">Transmembrane helix</keyword>
<feature type="transmembrane region" description="Helical" evidence="1">
    <location>
        <begin position="215"/>
        <end position="235"/>
    </location>
</feature>
<proteinExistence type="predicted"/>
<feature type="transmembrane region" description="Helical" evidence="1">
    <location>
        <begin position="21"/>
        <end position="43"/>
    </location>
</feature>
<keyword evidence="1" id="KW-0812">Transmembrane</keyword>
<feature type="transmembrane region" description="Helical" evidence="1">
    <location>
        <begin position="55"/>
        <end position="76"/>
    </location>
</feature>
<dbReference type="EMBL" id="AP035881">
    <property type="protein sequence ID" value="BFP44885.1"/>
    <property type="molecule type" value="Genomic_DNA"/>
</dbReference>
<evidence type="ECO:0000313" key="2">
    <source>
        <dbReference type="EMBL" id="BFP44885.1"/>
    </source>
</evidence>
<name>A0AB33JS92_9ACTN</name>
<protein>
    <submittedName>
        <fullName evidence="2">ABC transporter permease subunit</fullName>
    </submittedName>
</protein>
<reference evidence="2" key="1">
    <citation type="submission" date="2024-07" db="EMBL/GenBank/DDBJ databases">
        <title>Complete genome sequences of cellulolytic bacteria, Kitasatospora sp. CMC57 and Streptomyces sp. CMC78, isolated from Japanese agricultural soil.</title>
        <authorList>
            <person name="Hashimoto T."/>
            <person name="Ito M."/>
            <person name="Iwamoto M."/>
            <person name="Fukahori D."/>
            <person name="Shoda T."/>
            <person name="Sakoda M."/>
            <person name="Morohoshi T."/>
            <person name="Mitsuboshi M."/>
            <person name="Nishizawa T."/>
        </authorList>
    </citation>
    <scope>NUCLEOTIDE SEQUENCE</scope>
    <source>
        <strain evidence="2">CMC57</strain>
    </source>
</reference>
<dbReference type="RefSeq" id="WP_407987446.1">
    <property type="nucleotide sequence ID" value="NZ_AP035881.2"/>
</dbReference>
<dbReference type="AlphaFoldDB" id="A0AB33JS92"/>
<evidence type="ECO:0000256" key="1">
    <source>
        <dbReference type="SAM" id="Phobius"/>
    </source>
</evidence>
<feature type="transmembrane region" description="Helical" evidence="1">
    <location>
        <begin position="171"/>
        <end position="195"/>
    </location>
</feature>
<gene>
    <name evidence="2" type="ORF">KCMC57_12530</name>
</gene>
<feature type="transmembrane region" description="Helical" evidence="1">
    <location>
        <begin position="142"/>
        <end position="164"/>
    </location>
</feature>
<sequence length="246" mass="26265">MTTTAVFRSEWTKFTTLRSQWFTPLLAVLLSVGITLAVNKAYAADTSLHEDPSVGLYYGLNFGQVALACFGVLLLGQEYDSGTVRASLTAVPRRGRLYLGKLLLGGGVGLLAGLLITAGSALSMNATDAWNFDLAEPGTVRSLAAGVLYCPLLVLLCLGLTAVLRNLTAAMGLITPMVFLGTTALSAIPGVRLAGQFLPDRAGQYAFRFQGDPNIWFGHWTGLLIMATWTALALYGGWRSLSRKDV</sequence>
<accession>A0AB33JS92</accession>
<organism evidence="2">
    <name type="scientific">Kitasatospora sp. CMC57</name>
    <dbReference type="NCBI Taxonomy" id="3231513"/>
    <lineage>
        <taxon>Bacteria</taxon>
        <taxon>Bacillati</taxon>
        <taxon>Actinomycetota</taxon>
        <taxon>Actinomycetes</taxon>
        <taxon>Kitasatosporales</taxon>
        <taxon>Streptomycetaceae</taxon>
        <taxon>Kitasatospora</taxon>
    </lineage>
</organism>